<evidence type="ECO:0000313" key="2">
    <source>
        <dbReference type="Proteomes" id="UP001057375"/>
    </source>
</evidence>
<proteinExistence type="predicted"/>
<dbReference type="Proteomes" id="UP001057375">
    <property type="component" value="Unassembled WGS sequence"/>
</dbReference>
<name>A0ABQ5JVR9_9EUKA</name>
<reference evidence="1" key="1">
    <citation type="submission" date="2022-03" db="EMBL/GenBank/DDBJ databases">
        <title>Draft genome sequence of Aduncisulcus paluster, a free-living microaerophilic Fornicata.</title>
        <authorList>
            <person name="Yuyama I."/>
            <person name="Kume K."/>
            <person name="Tamura T."/>
            <person name="Inagaki Y."/>
            <person name="Hashimoto T."/>
        </authorList>
    </citation>
    <scope>NUCLEOTIDE SEQUENCE</scope>
    <source>
        <strain evidence="1">NY0171</strain>
    </source>
</reference>
<gene>
    <name evidence="1" type="ORF">ADUPG1_011464</name>
</gene>
<sequence length="177" mass="20313">MKYFAALQREGFSIPRTIIIPINALKHRSQKQLVSDCDEMLRCFDDLRLLASSKHDTFTLHIRLSSEMCDKSMSPFIPCIGATEAELLFSSSDDILVQKSNLLKARFLLRSAAIFLHNIPSSTLSWIEHRFVVKYRLNNIFQASHDQLRELIGEFRALLRDRGHDQWPGTSAAHQLS</sequence>
<keyword evidence="2" id="KW-1185">Reference proteome</keyword>
<protein>
    <submittedName>
        <fullName evidence="1">Uncharacterized protein</fullName>
    </submittedName>
</protein>
<dbReference type="EMBL" id="BQXS01012028">
    <property type="protein sequence ID" value="GKT19215.1"/>
    <property type="molecule type" value="Genomic_DNA"/>
</dbReference>
<organism evidence="1 2">
    <name type="scientific">Aduncisulcus paluster</name>
    <dbReference type="NCBI Taxonomy" id="2918883"/>
    <lineage>
        <taxon>Eukaryota</taxon>
        <taxon>Metamonada</taxon>
        <taxon>Carpediemonas-like organisms</taxon>
        <taxon>Aduncisulcus</taxon>
    </lineage>
</organism>
<accession>A0ABQ5JVR9</accession>
<comment type="caution">
    <text evidence="1">The sequence shown here is derived from an EMBL/GenBank/DDBJ whole genome shotgun (WGS) entry which is preliminary data.</text>
</comment>
<feature type="non-terminal residue" evidence="1">
    <location>
        <position position="177"/>
    </location>
</feature>
<evidence type="ECO:0000313" key="1">
    <source>
        <dbReference type="EMBL" id="GKT19215.1"/>
    </source>
</evidence>